<accession>A0A4S2MKM0</accession>
<proteinExistence type="predicted"/>
<dbReference type="InParanoid" id="A0A4S2MKM0"/>
<name>A0A4S2MKM0_9PEZI</name>
<gene>
    <name evidence="2" type="ORF">EX30DRAFT_351800</name>
</gene>
<reference evidence="2 3" key="1">
    <citation type="submission" date="2019-04" db="EMBL/GenBank/DDBJ databases">
        <title>Comparative genomics and transcriptomics to analyze fruiting body development in filamentous ascomycetes.</title>
        <authorList>
            <consortium name="DOE Joint Genome Institute"/>
            <person name="Lutkenhaus R."/>
            <person name="Traeger S."/>
            <person name="Breuer J."/>
            <person name="Kuo A."/>
            <person name="Lipzen A."/>
            <person name="Pangilinan J."/>
            <person name="Dilworth D."/>
            <person name="Sandor L."/>
            <person name="Poggeler S."/>
            <person name="Barry K."/>
            <person name="Grigoriev I.V."/>
            <person name="Nowrousian M."/>
        </authorList>
    </citation>
    <scope>NUCLEOTIDE SEQUENCE [LARGE SCALE GENOMIC DNA]</scope>
    <source>
        <strain evidence="2 3">CBS 389.68</strain>
    </source>
</reference>
<keyword evidence="3" id="KW-1185">Reference proteome</keyword>
<evidence type="ECO:0000256" key="1">
    <source>
        <dbReference type="SAM" id="MobiDB-lite"/>
    </source>
</evidence>
<feature type="region of interest" description="Disordered" evidence="1">
    <location>
        <begin position="1"/>
        <end position="20"/>
    </location>
</feature>
<feature type="compositionally biased region" description="Basic residues" evidence="1">
    <location>
        <begin position="1"/>
        <end position="12"/>
    </location>
</feature>
<dbReference type="AlphaFoldDB" id="A0A4S2MKM0"/>
<sequence length="294" mass="33243">MGPKITSRKTKKQAREEIDISPRNRTISAERRIIIERKNEKEPCPAAELVVAMNAAPSKANAPAHIRIQKVEENEKGTVTARTGPKATGLMALNFKETLMKAARGVDNNVEQMKANETWHKLKLHAVSLNRYYHPDNNEEAREKGLSQLKKDIENAYPEIDLPLKPRWLLHPERLRERANSITHSTAIITLRSGEDAERIRKEGLWIYGKQHTIDKYIQGGPDAFCEICCGWGHGTHRCERAEKPACLLCGSGHRTKDHKCREERKACLGRSCRQLVKRCCNCGGAHTLSQMSV</sequence>
<evidence type="ECO:0000313" key="3">
    <source>
        <dbReference type="Proteomes" id="UP000298138"/>
    </source>
</evidence>
<organism evidence="2 3">
    <name type="scientific">Ascodesmis nigricans</name>
    <dbReference type="NCBI Taxonomy" id="341454"/>
    <lineage>
        <taxon>Eukaryota</taxon>
        <taxon>Fungi</taxon>
        <taxon>Dikarya</taxon>
        <taxon>Ascomycota</taxon>
        <taxon>Pezizomycotina</taxon>
        <taxon>Pezizomycetes</taxon>
        <taxon>Pezizales</taxon>
        <taxon>Ascodesmidaceae</taxon>
        <taxon>Ascodesmis</taxon>
    </lineage>
</organism>
<evidence type="ECO:0000313" key="2">
    <source>
        <dbReference type="EMBL" id="TGZ77551.1"/>
    </source>
</evidence>
<dbReference type="OrthoDB" id="4230923at2759"/>
<dbReference type="Proteomes" id="UP000298138">
    <property type="component" value="Unassembled WGS sequence"/>
</dbReference>
<dbReference type="EMBL" id="ML220152">
    <property type="protein sequence ID" value="TGZ77551.1"/>
    <property type="molecule type" value="Genomic_DNA"/>
</dbReference>
<protein>
    <submittedName>
        <fullName evidence="2">Uncharacterized protein</fullName>
    </submittedName>
</protein>